<dbReference type="PANTHER" id="PTHR43685">
    <property type="entry name" value="GLYCOSYLTRANSFERASE"/>
    <property type="match status" value="1"/>
</dbReference>
<gene>
    <name evidence="2" type="ORF">KXJ70_03045</name>
</gene>
<feature type="domain" description="Glycosyltransferase 2-like" evidence="1">
    <location>
        <begin position="16"/>
        <end position="134"/>
    </location>
</feature>
<dbReference type="CDD" id="cd00761">
    <property type="entry name" value="Glyco_tranf_GTA_type"/>
    <property type="match status" value="1"/>
</dbReference>
<comment type="caution">
    <text evidence="2">The sequence shown here is derived from an EMBL/GenBank/DDBJ whole genome shotgun (WGS) entry which is preliminary data.</text>
</comment>
<dbReference type="RefSeq" id="WP_219041971.1">
    <property type="nucleotide sequence ID" value="NZ_JAHWDQ010000001.1"/>
</dbReference>
<protein>
    <submittedName>
        <fullName evidence="2">Glycosyltransferase family 2 protein</fullName>
    </submittedName>
</protein>
<dbReference type="InterPro" id="IPR001173">
    <property type="entry name" value="Glyco_trans_2-like"/>
</dbReference>
<keyword evidence="3" id="KW-1185">Reference proteome</keyword>
<proteinExistence type="predicted"/>
<dbReference type="Proteomes" id="UP001166291">
    <property type="component" value="Unassembled WGS sequence"/>
</dbReference>
<accession>A0ABS6VPT0</accession>
<name>A0ABS6VPT0_9GAMM</name>
<reference evidence="2" key="1">
    <citation type="submission" date="2021-07" db="EMBL/GenBank/DDBJ databases">
        <title>Zhongshania sp. CAU 1632 isolated from seawater.</title>
        <authorList>
            <person name="Kim W."/>
        </authorList>
    </citation>
    <scope>NUCLEOTIDE SEQUENCE</scope>
    <source>
        <strain evidence="2">CAU 1632</strain>
    </source>
</reference>
<sequence length="310" mass="35078">MKKNESSSLKPVPEISVILPVYNRIDGVRDAIFSVLNQSFTNFELIIVDDGSEVDVESQLALFNDPRLVYIRRPRNGGVAAARNTGIANAKAPYIAFQDSDDLWLPGKLKAQFALVKKYKTLVIGRVIRVCGKKVIQYCPDKRLTKGYLDYNTVAAMRSAYVQSWILPAKLLSDAGGFRESLSVWEDYDLLLRLSKDNRVIAVGDWMVLSPQGEDSLTKNRALFAHALSDILTFNKENLIKNKKVWALLNYTCSRLYLATGNVGSSRRFMKEAFFSMPFKLSYYKFYIGALFASQKTQIYLASMNEDWNG</sequence>
<organism evidence="2 3">
    <name type="scientific">Zhongshania aquimaris</name>
    <dbReference type="NCBI Taxonomy" id="2857107"/>
    <lineage>
        <taxon>Bacteria</taxon>
        <taxon>Pseudomonadati</taxon>
        <taxon>Pseudomonadota</taxon>
        <taxon>Gammaproteobacteria</taxon>
        <taxon>Cellvibrionales</taxon>
        <taxon>Spongiibacteraceae</taxon>
        <taxon>Zhongshania</taxon>
    </lineage>
</organism>
<dbReference type="InterPro" id="IPR050834">
    <property type="entry name" value="Glycosyltransf_2"/>
</dbReference>
<evidence type="ECO:0000313" key="3">
    <source>
        <dbReference type="Proteomes" id="UP001166291"/>
    </source>
</evidence>
<evidence type="ECO:0000259" key="1">
    <source>
        <dbReference type="Pfam" id="PF00535"/>
    </source>
</evidence>
<dbReference type="Pfam" id="PF00535">
    <property type="entry name" value="Glycos_transf_2"/>
    <property type="match status" value="1"/>
</dbReference>
<dbReference type="PANTHER" id="PTHR43685:SF2">
    <property type="entry name" value="GLYCOSYLTRANSFERASE 2-LIKE DOMAIN-CONTAINING PROTEIN"/>
    <property type="match status" value="1"/>
</dbReference>
<dbReference type="EMBL" id="JAHWDQ010000001">
    <property type="protein sequence ID" value="MBW2939731.1"/>
    <property type="molecule type" value="Genomic_DNA"/>
</dbReference>
<evidence type="ECO:0000313" key="2">
    <source>
        <dbReference type="EMBL" id="MBW2939731.1"/>
    </source>
</evidence>